<reference evidence="1" key="1">
    <citation type="submission" date="2020-09" db="EMBL/GenBank/DDBJ databases">
        <title>Genome-Enabled Discovery of Anthraquinone Biosynthesis in Senna tora.</title>
        <authorList>
            <person name="Kang S.-H."/>
            <person name="Pandey R.P."/>
            <person name="Lee C.-M."/>
            <person name="Sim J.-S."/>
            <person name="Jeong J.-T."/>
            <person name="Choi B.-S."/>
            <person name="Jung M."/>
            <person name="Ginzburg D."/>
            <person name="Zhao K."/>
            <person name="Won S.Y."/>
            <person name="Oh T.-J."/>
            <person name="Yu Y."/>
            <person name="Kim N.-H."/>
            <person name="Lee O.R."/>
            <person name="Lee T.-H."/>
            <person name="Bashyal P."/>
            <person name="Kim T.-S."/>
            <person name="Lee W.-H."/>
            <person name="Kawkins C."/>
            <person name="Kim C.-K."/>
            <person name="Kim J.S."/>
            <person name="Ahn B.O."/>
            <person name="Rhee S.Y."/>
            <person name="Sohng J.K."/>
        </authorList>
    </citation>
    <scope>NUCLEOTIDE SEQUENCE</scope>
    <source>
        <tissue evidence="1">Leaf</tissue>
    </source>
</reference>
<gene>
    <name evidence="1" type="ORF">G2W53_022038</name>
</gene>
<evidence type="ECO:0000313" key="1">
    <source>
        <dbReference type="EMBL" id="KAF7823894.1"/>
    </source>
</evidence>
<sequence>MSPNLSVRMGTGTGASIWAKEKTKSRFVAAQAEAHCWRREESNLLVRRGR</sequence>
<dbReference type="AlphaFoldDB" id="A0A834WNU8"/>
<organism evidence="1 2">
    <name type="scientific">Senna tora</name>
    <dbReference type="NCBI Taxonomy" id="362788"/>
    <lineage>
        <taxon>Eukaryota</taxon>
        <taxon>Viridiplantae</taxon>
        <taxon>Streptophyta</taxon>
        <taxon>Embryophyta</taxon>
        <taxon>Tracheophyta</taxon>
        <taxon>Spermatophyta</taxon>
        <taxon>Magnoliopsida</taxon>
        <taxon>eudicotyledons</taxon>
        <taxon>Gunneridae</taxon>
        <taxon>Pentapetalae</taxon>
        <taxon>rosids</taxon>
        <taxon>fabids</taxon>
        <taxon>Fabales</taxon>
        <taxon>Fabaceae</taxon>
        <taxon>Caesalpinioideae</taxon>
        <taxon>Cassia clade</taxon>
        <taxon>Senna</taxon>
    </lineage>
</organism>
<dbReference type="EMBL" id="JAAIUW010000007">
    <property type="protein sequence ID" value="KAF7823894.1"/>
    <property type="molecule type" value="Genomic_DNA"/>
</dbReference>
<evidence type="ECO:0000313" key="2">
    <source>
        <dbReference type="Proteomes" id="UP000634136"/>
    </source>
</evidence>
<comment type="caution">
    <text evidence="1">The sequence shown here is derived from an EMBL/GenBank/DDBJ whole genome shotgun (WGS) entry which is preliminary data.</text>
</comment>
<keyword evidence="2" id="KW-1185">Reference proteome</keyword>
<protein>
    <submittedName>
        <fullName evidence="1">Uncharacterized protein</fullName>
    </submittedName>
</protein>
<accession>A0A834WNU8</accession>
<name>A0A834WNU8_9FABA</name>
<dbReference type="Proteomes" id="UP000634136">
    <property type="component" value="Unassembled WGS sequence"/>
</dbReference>
<proteinExistence type="predicted"/>